<name>A0ABY1R498_9FLAO</name>
<dbReference type="InterPro" id="IPR014710">
    <property type="entry name" value="RmlC-like_jellyroll"/>
</dbReference>
<dbReference type="InterPro" id="IPR018490">
    <property type="entry name" value="cNMP-bd_dom_sf"/>
</dbReference>
<reference evidence="6 7" key="1">
    <citation type="submission" date="2017-05" db="EMBL/GenBank/DDBJ databases">
        <authorList>
            <person name="Varghese N."/>
            <person name="Submissions S."/>
        </authorList>
    </citation>
    <scope>NUCLEOTIDE SEQUENCE [LARGE SCALE GENOMIC DNA]</scope>
    <source>
        <strain evidence="6 7">DSM 18015</strain>
    </source>
</reference>
<organism evidence="6 7">
    <name type="scientific">Epilithonimonas pallida</name>
    <dbReference type="NCBI Taxonomy" id="373671"/>
    <lineage>
        <taxon>Bacteria</taxon>
        <taxon>Pseudomonadati</taxon>
        <taxon>Bacteroidota</taxon>
        <taxon>Flavobacteriia</taxon>
        <taxon>Flavobacteriales</taxon>
        <taxon>Weeksellaceae</taxon>
        <taxon>Chryseobacterium group</taxon>
        <taxon>Epilithonimonas</taxon>
    </lineage>
</organism>
<evidence type="ECO:0000259" key="4">
    <source>
        <dbReference type="PROSITE" id="PS50042"/>
    </source>
</evidence>
<dbReference type="CDD" id="cd00038">
    <property type="entry name" value="CAP_ED"/>
    <property type="match status" value="1"/>
</dbReference>
<dbReference type="RefSeq" id="WP_283417222.1">
    <property type="nucleotide sequence ID" value="NZ_FXUO01000006.1"/>
</dbReference>
<protein>
    <submittedName>
        <fullName evidence="6">cAMP-binding domain of CRP or a regulatory subunit of cAMP-dependent protein kinases</fullName>
    </submittedName>
</protein>
<comment type="caution">
    <text evidence="6">The sequence shown here is derived from an EMBL/GenBank/DDBJ whole genome shotgun (WGS) entry which is preliminary data.</text>
</comment>
<dbReference type="SUPFAM" id="SSF51206">
    <property type="entry name" value="cAMP-binding domain-like"/>
    <property type="match status" value="1"/>
</dbReference>
<evidence type="ECO:0000256" key="2">
    <source>
        <dbReference type="ARBA" id="ARBA00023125"/>
    </source>
</evidence>
<evidence type="ECO:0000313" key="6">
    <source>
        <dbReference type="EMBL" id="SMP94618.1"/>
    </source>
</evidence>
<accession>A0ABY1R498</accession>
<dbReference type="InterPro" id="IPR036390">
    <property type="entry name" value="WH_DNA-bd_sf"/>
</dbReference>
<dbReference type="Pfam" id="PF00027">
    <property type="entry name" value="cNMP_binding"/>
    <property type="match status" value="1"/>
</dbReference>
<keyword evidence="7" id="KW-1185">Reference proteome</keyword>
<evidence type="ECO:0000256" key="1">
    <source>
        <dbReference type="ARBA" id="ARBA00023015"/>
    </source>
</evidence>
<dbReference type="Gene3D" id="1.10.10.10">
    <property type="entry name" value="Winged helix-like DNA-binding domain superfamily/Winged helix DNA-binding domain"/>
    <property type="match status" value="1"/>
</dbReference>
<keyword evidence="2" id="KW-0238">DNA-binding</keyword>
<dbReference type="InterPro" id="IPR000595">
    <property type="entry name" value="cNMP-bd_dom"/>
</dbReference>
<dbReference type="EMBL" id="FXUO01000006">
    <property type="protein sequence ID" value="SMP94618.1"/>
    <property type="molecule type" value="Genomic_DNA"/>
</dbReference>
<sequence>MIEELTLKSFGADIEEYNAGDTVFKEGEMPQFYYQIAKGNVKLNNVRQNNKELIHCILNDKQSIAEFTLFMNKTYPVNAVAITACEVLKLHKAGFLDLLVSYPNIYSKIICNLSDFVHFRLLMGGVLFEQNPASKLISLLDHLKSSQDDRDPFSYQVPFTRQQLASLTGLRVETTIRTLKIMEKENVVKISNGKVFY</sequence>
<evidence type="ECO:0000256" key="3">
    <source>
        <dbReference type="ARBA" id="ARBA00023163"/>
    </source>
</evidence>
<proteinExistence type="predicted"/>
<dbReference type="InterPro" id="IPR012318">
    <property type="entry name" value="HTH_CRP"/>
</dbReference>
<feature type="domain" description="Cyclic nucleotide-binding" evidence="4">
    <location>
        <begin position="1"/>
        <end position="116"/>
    </location>
</feature>
<dbReference type="SUPFAM" id="SSF46785">
    <property type="entry name" value="Winged helix' DNA-binding domain"/>
    <property type="match status" value="1"/>
</dbReference>
<dbReference type="Pfam" id="PF13545">
    <property type="entry name" value="HTH_Crp_2"/>
    <property type="match status" value="1"/>
</dbReference>
<dbReference type="PROSITE" id="PS51063">
    <property type="entry name" value="HTH_CRP_2"/>
    <property type="match status" value="1"/>
</dbReference>
<evidence type="ECO:0000313" key="7">
    <source>
        <dbReference type="Proteomes" id="UP001158050"/>
    </source>
</evidence>
<dbReference type="PROSITE" id="PS50042">
    <property type="entry name" value="CNMP_BINDING_3"/>
    <property type="match status" value="1"/>
</dbReference>
<evidence type="ECO:0000259" key="5">
    <source>
        <dbReference type="PROSITE" id="PS51063"/>
    </source>
</evidence>
<dbReference type="InterPro" id="IPR036388">
    <property type="entry name" value="WH-like_DNA-bd_sf"/>
</dbReference>
<dbReference type="Proteomes" id="UP001158050">
    <property type="component" value="Unassembled WGS sequence"/>
</dbReference>
<feature type="domain" description="HTH crp-type" evidence="5">
    <location>
        <begin position="130"/>
        <end position="197"/>
    </location>
</feature>
<gene>
    <name evidence="6" type="ORF">SAMN05421679_10630</name>
</gene>
<keyword evidence="3" id="KW-0804">Transcription</keyword>
<keyword evidence="1" id="KW-0805">Transcription regulation</keyword>
<dbReference type="Gene3D" id="2.60.120.10">
    <property type="entry name" value="Jelly Rolls"/>
    <property type="match status" value="1"/>
</dbReference>